<dbReference type="EMBL" id="JAGSOT010000010">
    <property type="protein sequence ID" value="MBR7795368.1"/>
    <property type="molecule type" value="Genomic_DNA"/>
</dbReference>
<protein>
    <submittedName>
        <fullName evidence="2">ABC transporter permease</fullName>
    </submittedName>
</protein>
<evidence type="ECO:0000256" key="1">
    <source>
        <dbReference type="SAM" id="Phobius"/>
    </source>
</evidence>
<evidence type="ECO:0000313" key="2">
    <source>
        <dbReference type="EMBL" id="MBR7795368.1"/>
    </source>
</evidence>
<keyword evidence="1" id="KW-1133">Transmembrane helix</keyword>
<dbReference type="AlphaFoldDB" id="A0A941DXR5"/>
<dbReference type="Proteomes" id="UP000675284">
    <property type="component" value="Unassembled WGS sequence"/>
</dbReference>
<comment type="caution">
    <text evidence="2">The sequence shown here is derived from an EMBL/GenBank/DDBJ whole genome shotgun (WGS) entry which is preliminary data.</text>
</comment>
<feature type="transmembrane region" description="Helical" evidence="1">
    <location>
        <begin position="104"/>
        <end position="129"/>
    </location>
</feature>
<gene>
    <name evidence="2" type="ORF">KCX74_04830</name>
</gene>
<reference evidence="2" key="1">
    <citation type="submission" date="2021-04" db="EMBL/GenBank/DDBJ databases">
        <title>Isolation and polyphasic classification of algal microorganism.</title>
        <authorList>
            <person name="Wang S."/>
        </authorList>
    </citation>
    <scope>NUCLEOTIDE SEQUENCE</scope>
    <source>
        <strain evidence="2">720a</strain>
    </source>
</reference>
<accession>A0A941DXR5</accession>
<feature type="transmembrane region" description="Helical" evidence="1">
    <location>
        <begin position="61"/>
        <end position="83"/>
    </location>
</feature>
<feature type="transmembrane region" description="Helical" evidence="1">
    <location>
        <begin position="199"/>
        <end position="221"/>
    </location>
</feature>
<organism evidence="2 3">
    <name type="scientific">Virgibacillus salarius</name>
    <dbReference type="NCBI Taxonomy" id="447199"/>
    <lineage>
        <taxon>Bacteria</taxon>
        <taxon>Bacillati</taxon>
        <taxon>Bacillota</taxon>
        <taxon>Bacilli</taxon>
        <taxon>Bacillales</taxon>
        <taxon>Bacillaceae</taxon>
        <taxon>Virgibacillus</taxon>
    </lineage>
</organism>
<keyword evidence="1" id="KW-0812">Transmembrane</keyword>
<feature type="transmembrane region" description="Helical" evidence="1">
    <location>
        <begin position="16"/>
        <end position="41"/>
    </location>
</feature>
<sequence length="230" mass="26085">MISLIKLELKKFKLNGYFLCVIVSNLVMTVLVWMMMLQWSVENTYIHPTYNVAFDLTRSMVNFTFVIFAAILMARIIVGEYVNKTTSVLFTYPIRRQKLLISKLALISLVTFVIIIISNLFINLVLIGLNVKYDFVKEPLTSPIISNQVVEILIHAVLKTMSSWIPLVLGMLRKSPTTTIVSVFIIEFTSISMNNGPTYTVTPAVEMTLAVIGAVGAYWMIYKAEREDIL</sequence>
<keyword evidence="1" id="KW-0472">Membrane</keyword>
<proteinExistence type="predicted"/>
<dbReference type="Pfam" id="PF12730">
    <property type="entry name" value="ABC2_membrane_4"/>
    <property type="match status" value="1"/>
</dbReference>
<name>A0A941DXR5_9BACI</name>
<evidence type="ECO:0000313" key="3">
    <source>
        <dbReference type="Proteomes" id="UP000675284"/>
    </source>
</evidence>
<dbReference type="RefSeq" id="WP_166530048.1">
    <property type="nucleotide sequence ID" value="NZ_CP115959.1"/>
</dbReference>
<keyword evidence="3" id="KW-1185">Reference proteome</keyword>